<evidence type="ECO:0000313" key="2">
    <source>
        <dbReference type="Proteomes" id="UP001154114"/>
    </source>
</evidence>
<reference evidence="1" key="1">
    <citation type="submission" date="2021-12" db="EMBL/GenBank/DDBJ databases">
        <authorList>
            <person name="King R."/>
        </authorList>
    </citation>
    <scope>NUCLEOTIDE SEQUENCE</scope>
</reference>
<protein>
    <submittedName>
        <fullName evidence="1">Uncharacterized protein</fullName>
    </submittedName>
</protein>
<dbReference type="Proteomes" id="UP001154114">
    <property type="component" value="Chromosome 13"/>
</dbReference>
<proteinExistence type="predicted"/>
<sequence length="279" mass="34131">MKKTKSIFDLRADDIIASEIGDIYEQRRLLNTIKDFPVDDNPTKFIKNKRYKANMRKFFRRPGNRNISTTERTRLATPSLMERAIVNRTVRDIRRKMLMRQLDKILNSDYKYMPNFNIEEDHFAALTKQGDELLKQHRERKNQTRREVYWSGDVSWSIWLQKKRILDIMSQFVYMTRYKLIYSQVLRNKYGANYRYKLGYLFALVRHIKNMQKWVYTALKKQSYWVDTINFNMKCYERIMRFDIDIKNLVQLIIKTEYLRNMEYSPRFYDYSLEKETNA</sequence>
<evidence type="ECO:0000313" key="1">
    <source>
        <dbReference type="EMBL" id="CAD0201039.1"/>
    </source>
</evidence>
<gene>
    <name evidence="1" type="ORF">CINC_LOCUS2719</name>
</gene>
<dbReference type="EMBL" id="LR824016">
    <property type="protein sequence ID" value="CAD0201039.1"/>
    <property type="molecule type" value="Genomic_DNA"/>
</dbReference>
<organism evidence="1 2">
    <name type="scientific">Chrysodeixis includens</name>
    <name type="common">Soybean looper</name>
    <name type="synonym">Pseudoplusia includens</name>
    <dbReference type="NCBI Taxonomy" id="689277"/>
    <lineage>
        <taxon>Eukaryota</taxon>
        <taxon>Metazoa</taxon>
        <taxon>Ecdysozoa</taxon>
        <taxon>Arthropoda</taxon>
        <taxon>Hexapoda</taxon>
        <taxon>Insecta</taxon>
        <taxon>Pterygota</taxon>
        <taxon>Neoptera</taxon>
        <taxon>Endopterygota</taxon>
        <taxon>Lepidoptera</taxon>
        <taxon>Glossata</taxon>
        <taxon>Ditrysia</taxon>
        <taxon>Noctuoidea</taxon>
        <taxon>Noctuidae</taxon>
        <taxon>Plusiinae</taxon>
        <taxon>Chrysodeixis</taxon>
    </lineage>
</organism>
<name>A0A9N8KTA0_CHRIL</name>
<dbReference type="OrthoDB" id="7411026at2759"/>
<keyword evidence="2" id="KW-1185">Reference proteome</keyword>
<accession>A0A9N8KTA0</accession>
<dbReference type="AlphaFoldDB" id="A0A9N8KTA0"/>